<dbReference type="PIRSF" id="PIRSF000862">
    <property type="entry name" value="Steryl_ester_lip"/>
    <property type="match status" value="1"/>
</dbReference>
<dbReference type="AlphaFoldDB" id="A0A653BPY2"/>
<reference evidence="10 11" key="1">
    <citation type="submission" date="2019-01" db="EMBL/GenBank/DDBJ databases">
        <authorList>
            <person name="Sayadi A."/>
        </authorList>
    </citation>
    <scope>NUCLEOTIDE SEQUENCE [LARGE SCALE GENOMIC DNA]</scope>
</reference>
<dbReference type="InterPro" id="IPR029058">
    <property type="entry name" value="AB_hydrolase_fold"/>
</dbReference>
<proteinExistence type="inferred from homology"/>
<dbReference type="GO" id="GO:0016042">
    <property type="term" value="P:lipid catabolic process"/>
    <property type="evidence" value="ECO:0007669"/>
    <property type="project" value="UniProtKB-KW"/>
</dbReference>
<dbReference type="PANTHER" id="PTHR11005">
    <property type="entry name" value="LYSOSOMAL ACID LIPASE-RELATED"/>
    <property type="match status" value="1"/>
</dbReference>
<feature type="active site" description="Charge relay system" evidence="7">
    <location>
        <position position="362"/>
    </location>
</feature>
<dbReference type="SUPFAM" id="SSF53474">
    <property type="entry name" value="alpha/beta-Hydrolases"/>
    <property type="match status" value="1"/>
</dbReference>
<dbReference type="FunFam" id="3.40.50.1820:FF:000021">
    <property type="entry name" value="Lipase"/>
    <property type="match status" value="1"/>
</dbReference>
<name>A0A653BPY2_CALMS</name>
<evidence type="ECO:0000256" key="5">
    <source>
        <dbReference type="ARBA" id="ARBA00023098"/>
    </source>
</evidence>
<keyword evidence="3" id="KW-0378">Hydrolase</keyword>
<accession>A0A653BPY2</accession>
<evidence type="ECO:0000256" key="2">
    <source>
        <dbReference type="ARBA" id="ARBA00022729"/>
    </source>
</evidence>
<keyword evidence="6" id="KW-0325">Glycoprotein</keyword>
<comment type="similarity">
    <text evidence="1">Belongs to the AB hydrolase superfamily. Lipase family.</text>
</comment>
<keyword evidence="2 8" id="KW-0732">Signal</keyword>
<evidence type="ECO:0000256" key="6">
    <source>
        <dbReference type="ARBA" id="ARBA00023180"/>
    </source>
</evidence>
<feature type="chain" id="PRO_5024794799" description="Partial AB-hydrolase lipase domain-containing protein" evidence="8">
    <location>
        <begin position="23"/>
        <end position="455"/>
    </location>
</feature>
<dbReference type="InterPro" id="IPR006693">
    <property type="entry name" value="AB_hydrolase_lipase"/>
</dbReference>
<dbReference type="InterPro" id="IPR025483">
    <property type="entry name" value="Lipase_euk"/>
</dbReference>
<evidence type="ECO:0000256" key="8">
    <source>
        <dbReference type="SAM" id="SignalP"/>
    </source>
</evidence>
<sequence length="455" mass="51730">MYGVQVIVLLLVFSNSLRKGDASYELFLGILGELFQSDNVLPSDYGLNVTTYVEKQGYPLESHEVVTEDGYILTVHRIPHGVKNGTDGKRERPPVLMMHSLLCSSMDWLYLGPEKSLGFLLAEAGYDVWMGNVRGNTWSRKHVKLDPDRDNDFWEFTFHEHGYYDVGAYIDHILNVTKHKQLYYIGHSQGTTELFILTSMRPEYNEKIIHGISLAPIAFMTDVRSPIIGMMVKFKRQLNNLFELFNVRELLSSSKLIKEAGKVLCADGSPFQEYCSLVIFSLAGFDSPQLNKTHIPVIVYSTPAGTSAKNLLHFYALIDSGKFIQFDYGRAKNLKNYNSVEPPEYNLSRISIPITLYTSQNDYLSSMKDVVTLSQSLKNSVIRKIKYKRFTHLDYLMAKDVDRLLNNELIDYMNSIRNGSASHDHNKGWHDTAPAVLLSFVSLTFVCISLIINCV</sequence>
<dbReference type="OrthoDB" id="9974421at2759"/>
<evidence type="ECO:0000256" key="1">
    <source>
        <dbReference type="ARBA" id="ARBA00010701"/>
    </source>
</evidence>
<keyword evidence="4" id="KW-0442">Lipid degradation</keyword>
<feature type="domain" description="Partial AB-hydrolase lipase" evidence="9">
    <location>
        <begin position="49"/>
        <end position="109"/>
    </location>
</feature>
<protein>
    <recommendedName>
        <fullName evidence="9">Partial AB-hydrolase lipase domain-containing protein</fullName>
    </recommendedName>
</protein>
<dbReference type="GO" id="GO:0016788">
    <property type="term" value="F:hydrolase activity, acting on ester bonds"/>
    <property type="evidence" value="ECO:0007669"/>
    <property type="project" value="InterPro"/>
</dbReference>
<dbReference type="Proteomes" id="UP000410492">
    <property type="component" value="Unassembled WGS sequence"/>
</dbReference>
<dbReference type="Pfam" id="PF04083">
    <property type="entry name" value="Abhydro_lipase"/>
    <property type="match status" value="1"/>
</dbReference>
<feature type="active site" description="Nucleophile" evidence="7">
    <location>
        <position position="188"/>
    </location>
</feature>
<evidence type="ECO:0000313" key="11">
    <source>
        <dbReference type="Proteomes" id="UP000410492"/>
    </source>
</evidence>
<organism evidence="10 11">
    <name type="scientific">Callosobruchus maculatus</name>
    <name type="common">Southern cowpea weevil</name>
    <name type="synonym">Pulse bruchid</name>
    <dbReference type="NCBI Taxonomy" id="64391"/>
    <lineage>
        <taxon>Eukaryota</taxon>
        <taxon>Metazoa</taxon>
        <taxon>Ecdysozoa</taxon>
        <taxon>Arthropoda</taxon>
        <taxon>Hexapoda</taxon>
        <taxon>Insecta</taxon>
        <taxon>Pterygota</taxon>
        <taxon>Neoptera</taxon>
        <taxon>Endopterygota</taxon>
        <taxon>Coleoptera</taxon>
        <taxon>Polyphaga</taxon>
        <taxon>Cucujiformia</taxon>
        <taxon>Chrysomeloidea</taxon>
        <taxon>Chrysomelidae</taxon>
        <taxon>Bruchinae</taxon>
        <taxon>Bruchini</taxon>
        <taxon>Callosobruchus</taxon>
    </lineage>
</organism>
<evidence type="ECO:0000256" key="4">
    <source>
        <dbReference type="ARBA" id="ARBA00022963"/>
    </source>
</evidence>
<feature type="signal peptide" evidence="8">
    <location>
        <begin position="1"/>
        <end position="22"/>
    </location>
</feature>
<evidence type="ECO:0000313" key="10">
    <source>
        <dbReference type="EMBL" id="VEN37642.1"/>
    </source>
</evidence>
<feature type="active site" description="Charge relay system" evidence="7">
    <location>
        <position position="392"/>
    </location>
</feature>
<evidence type="ECO:0000256" key="3">
    <source>
        <dbReference type="ARBA" id="ARBA00022801"/>
    </source>
</evidence>
<evidence type="ECO:0000256" key="7">
    <source>
        <dbReference type="PIRSR" id="PIRSR000862-1"/>
    </source>
</evidence>
<evidence type="ECO:0000259" key="9">
    <source>
        <dbReference type="Pfam" id="PF04083"/>
    </source>
</evidence>
<dbReference type="EMBL" id="CAACVG010003600">
    <property type="protein sequence ID" value="VEN37642.1"/>
    <property type="molecule type" value="Genomic_DNA"/>
</dbReference>
<gene>
    <name evidence="10" type="ORF">CALMAC_LOCUS2832</name>
</gene>
<keyword evidence="5" id="KW-0443">Lipid metabolism</keyword>
<dbReference type="Gene3D" id="3.40.50.1820">
    <property type="entry name" value="alpha/beta hydrolase"/>
    <property type="match status" value="1"/>
</dbReference>
<keyword evidence="11" id="KW-1185">Reference proteome</keyword>